<keyword evidence="3" id="KW-1185">Reference proteome</keyword>
<evidence type="ECO:0000256" key="1">
    <source>
        <dbReference type="SAM" id="MobiDB-lite"/>
    </source>
</evidence>
<name>A0A9D4QL70_DREPO</name>
<proteinExistence type="predicted"/>
<reference evidence="2" key="2">
    <citation type="submission" date="2020-11" db="EMBL/GenBank/DDBJ databases">
        <authorList>
            <person name="McCartney M.A."/>
            <person name="Auch B."/>
            <person name="Kono T."/>
            <person name="Mallez S."/>
            <person name="Becker A."/>
            <person name="Gohl D.M."/>
            <person name="Silverstein K.A.T."/>
            <person name="Koren S."/>
            <person name="Bechman K.B."/>
            <person name="Herman A."/>
            <person name="Abrahante J.E."/>
            <person name="Garbe J."/>
        </authorList>
    </citation>
    <scope>NUCLEOTIDE SEQUENCE</scope>
    <source>
        <strain evidence="2">Duluth1</strain>
        <tissue evidence="2">Whole animal</tissue>
    </source>
</reference>
<gene>
    <name evidence="2" type="ORF">DPMN_108641</name>
</gene>
<dbReference type="Proteomes" id="UP000828390">
    <property type="component" value="Unassembled WGS sequence"/>
</dbReference>
<evidence type="ECO:0000313" key="3">
    <source>
        <dbReference type="Proteomes" id="UP000828390"/>
    </source>
</evidence>
<comment type="caution">
    <text evidence="2">The sequence shown here is derived from an EMBL/GenBank/DDBJ whole genome shotgun (WGS) entry which is preliminary data.</text>
</comment>
<dbReference type="EMBL" id="JAIWYP010000004">
    <property type="protein sequence ID" value="KAH3835291.1"/>
    <property type="molecule type" value="Genomic_DNA"/>
</dbReference>
<evidence type="ECO:0000313" key="2">
    <source>
        <dbReference type="EMBL" id="KAH3835291.1"/>
    </source>
</evidence>
<feature type="region of interest" description="Disordered" evidence="1">
    <location>
        <begin position="74"/>
        <end position="94"/>
    </location>
</feature>
<sequence length="126" mass="14306">MPSIYTRKLREQSDRLPVAVSTASTCNSVSPKIILTLKERSLSEPERSTVSSIKPISQFVDELLIGNELVYRQTDRPTDRATDRPTSSKTISPLVFEGGHKNEFKMLKIEEILLRLMKNVLDMWVG</sequence>
<protein>
    <submittedName>
        <fullName evidence="2">Uncharacterized protein</fullName>
    </submittedName>
</protein>
<organism evidence="2 3">
    <name type="scientific">Dreissena polymorpha</name>
    <name type="common">Zebra mussel</name>
    <name type="synonym">Mytilus polymorpha</name>
    <dbReference type="NCBI Taxonomy" id="45954"/>
    <lineage>
        <taxon>Eukaryota</taxon>
        <taxon>Metazoa</taxon>
        <taxon>Spiralia</taxon>
        <taxon>Lophotrochozoa</taxon>
        <taxon>Mollusca</taxon>
        <taxon>Bivalvia</taxon>
        <taxon>Autobranchia</taxon>
        <taxon>Heteroconchia</taxon>
        <taxon>Euheterodonta</taxon>
        <taxon>Imparidentia</taxon>
        <taxon>Neoheterodontei</taxon>
        <taxon>Myida</taxon>
        <taxon>Dreissenoidea</taxon>
        <taxon>Dreissenidae</taxon>
        <taxon>Dreissena</taxon>
    </lineage>
</organism>
<dbReference type="AlphaFoldDB" id="A0A9D4QL70"/>
<accession>A0A9D4QL70</accession>
<reference evidence="2" key="1">
    <citation type="journal article" date="2019" name="bioRxiv">
        <title>The Genome of the Zebra Mussel, Dreissena polymorpha: A Resource for Invasive Species Research.</title>
        <authorList>
            <person name="McCartney M.A."/>
            <person name="Auch B."/>
            <person name="Kono T."/>
            <person name="Mallez S."/>
            <person name="Zhang Y."/>
            <person name="Obille A."/>
            <person name="Becker A."/>
            <person name="Abrahante J.E."/>
            <person name="Garbe J."/>
            <person name="Badalamenti J.P."/>
            <person name="Herman A."/>
            <person name="Mangelson H."/>
            <person name="Liachko I."/>
            <person name="Sullivan S."/>
            <person name="Sone E.D."/>
            <person name="Koren S."/>
            <person name="Silverstein K.A.T."/>
            <person name="Beckman K.B."/>
            <person name="Gohl D.M."/>
        </authorList>
    </citation>
    <scope>NUCLEOTIDE SEQUENCE</scope>
    <source>
        <strain evidence="2">Duluth1</strain>
        <tissue evidence="2">Whole animal</tissue>
    </source>
</reference>
<feature type="compositionally biased region" description="Basic and acidic residues" evidence="1">
    <location>
        <begin position="74"/>
        <end position="83"/>
    </location>
</feature>